<organism evidence="15">
    <name type="scientific">Thiolapillus brandeum</name>
    <dbReference type="NCBI Taxonomy" id="1076588"/>
    <lineage>
        <taxon>Bacteria</taxon>
        <taxon>Pseudomonadati</taxon>
        <taxon>Pseudomonadota</taxon>
        <taxon>Gammaproteobacteria</taxon>
        <taxon>Chromatiales</taxon>
        <taxon>Sedimenticolaceae</taxon>
        <taxon>Thiolapillus</taxon>
    </lineage>
</organism>
<dbReference type="UniPathway" id="UPA00219"/>
<evidence type="ECO:0000256" key="6">
    <source>
        <dbReference type="ARBA" id="ARBA00022960"/>
    </source>
</evidence>
<dbReference type="GO" id="GO:0051301">
    <property type="term" value="P:cell division"/>
    <property type="evidence" value="ECO:0007669"/>
    <property type="project" value="UniProtKB-KW"/>
</dbReference>
<evidence type="ECO:0000256" key="8">
    <source>
        <dbReference type="ARBA" id="ARBA00023306"/>
    </source>
</evidence>
<feature type="domain" description="Mur ligase central" evidence="14">
    <location>
        <begin position="105"/>
        <end position="297"/>
    </location>
</feature>
<dbReference type="Pfam" id="PF01225">
    <property type="entry name" value="Mur_ligase"/>
    <property type="match status" value="1"/>
</dbReference>
<comment type="caution">
    <text evidence="15">The sequence shown here is derived from an EMBL/GenBank/DDBJ whole genome shotgun (WGS) entry which is preliminary data.</text>
</comment>
<dbReference type="InterPro" id="IPR036615">
    <property type="entry name" value="Mur_ligase_C_dom_sf"/>
</dbReference>
<comment type="catalytic activity">
    <reaction evidence="10 11">
        <text>D-alanyl-D-alanine + UDP-N-acetyl-alpha-D-muramoyl-L-alanyl-gamma-D-glutamyl-meso-2,6-diaminopimelate + ATP = UDP-N-acetyl-alpha-D-muramoyl-L-alanyl-gamma-D-glutamyl-meso-2,6-diaminopimeloyl-D-alanyl-D-alanine + ADP + phosphate + H(+)</text>
        <dbReference type="Rhea" id="RHEA:28374"/>
        <dbReference type="ChEBI" id="CHEBI:15378"/>
        <dbReference type="ChEBI" id="CHEBI:30616"/>
        <dbReference type="ChEBI" id="CHEBI:43474"/>
        <dbReference type="ChEBI" id="CHEBI:57822"/>
        <dbReference type="ChEBI" id="CHEBI:61386"/>
        <dbReference type="ChEBI" id="CHEBI:83905"/>
        <dbReference type="ChEBI" id="CHEBI:456216"/>
        <dbReference type="EC" id="6.3.2.10"/>
    </reaction>
</comment>
<dbReference type="GO" id="GO:0008360">
    <property type="term" value="P:regulation of cell shape"/>
    <property type="evidence" value="ECO:0007669"/>
    <property type="project" value="UniProtKB-KW"/>
</dbReference>
<keyword evidence="7 10" id="KW-0573">Peptidoglycan synthesis</keyword>
<dbReference type="Pfam" id="PF08245">
    <property type="entry name" value="Mur_ligase_M"/>
    <property type="match status" value="1"/>
</dbReference>
<dbReference type="InterPro" id="IPR004101">
    <property type="entry name" value="Mur_ligase_C"/>
</dbReference>
<evidence type="ECO:0000256" key="9">
    <source>
        <dbReference type="ARBA" id="ARBA00023316"/>
    </source>
</evidence>
<dbReference type="Pfam" id="PF02875">
    <property type="entry name" value="Mur_ligase_C"/>
    <property type="match status" value="1"/>
</dbReference>
<dbReference type="GO" id="GO:0005524">
    <property type="term" value="F:ATP binding"/>
    <property type="evidence" value="ECO:0007669"/>
    <property type="project" value="UniProtKB-UniRule"/>
</dbReference>
<dbReference type="SUPFAM" id="SSF53244">
    <property type="entry name" value="MurD-like peptide ligases, peptide-binding domain"/>
    <property type="match status" value="1"/>
</dbReference>
<keyword evidence="3 10" id="KW-0132">Cell division</keyword>
<keyword evidence="9 10" id="KW-0961">Cell wall biogenesis/degradation</keyword>
<comment type="subcellular location">
    <subcellularLocation>
        <location evidence="10 11">Cytoplasm</location>
    </subcellularLocation>
</comment>
<evidence type="ECO:0000256" key="10">
    <source>
        <dbReference type="HAMAP-Rule" id="MF_02019"/>
    </source>
</evidence>
<dbReference type="InterPro" id="IPR000713">
    <property type="entry name" value="Mur_ligase_N"/>
</dbReference>
<evidence type="ECO:0000256" key="2">
    <source>
        <dbReference type="ARBA" id="ARBA00022598"/>
    </source>
</evidence>
<feature type="binding site" evidence="10">
    <location>
        <begin position="107"/>
        <end position="113"/>
    </location>
    <ligand>
        <name>ATP</name>
        <dbReference type="ChEBI" id="CHEBI:30616"/>
    </ligand>
</feature>
<dbReference type="HAMAP" id="MF_02019">
    <property type="entry name" value="MurF"/>
    <property type="match status" value="1"/>
</dbReference>
<dbReference type="Proteomes" id="UP000886339">
    <property type="component" value="Unassembled WGS sequence"/>
</dbReference>
<accession>A0A831RTL1</accession>
<dbReference type="GO" id="GO:0009252">
    <property type="term" value="P:peptidoglycan biosynthetic process"/>
    <property type="evidence" value="ECO:0007669"/>
    <property type="project" value="UniProtKB-UniRule"/>
</dbReference>
<evidence type="ECO:0000259" key="13">
    <source>
        <dbReference type="Pfam" id="PF02875"/>
    </source>
</evidence>
<evidence type="ECO:0000256" key="7">
    <source>
        <dbReference type="ARBA" id="ARBA00022984"/>
    </source>
</evidence>
<dbReference type="GO" id="GO:0047480">
    <property type="term" value="F:UDP-N-acetylmuramoyl-tripeptide-D-alanyl-D-alanine ligase activity"/>
    <property type="evidence" value="ECO:0007669"/>
    <property type="project" value="UniProtKB-UniRule"/>
</dbReference>
<gene>
    <name evidence="10" type="primary">murF</name>
    <name evidence="15" type="ORF">ENJ12_02020</name>
</gene>
<evidence type="ECO:0000256" key="11">
    <source>
        <dbReference type="RuleBase" id="RU004136"/>
    </source>
</evidence>
<dbReference type="PANTHER" id="PTHR43024:SF1">
    <property type="entry name" value="UDP-N-ACETYLMURAMOYL-TRIPEPTIDE--D-ALANYL-D-ALANINE LIGASE"/>
    <property type="match status" value="1"/>
</dbReference>
<evidence type="ECO:0000256" key="1">
    <source>
        <dbReference type="ARBA" id="ARBA00022490"/>
    </source>
</evidence>
<dbReference type="InterPro" id="IPR013221">
    <property type="entry name" value="Mur_ligase_cen"/>
</dbReference>
<dbReference type="SUPFAM" id="SSF53623">
    <property type="entry name" value="MurD-like peptide ligases, catalytic domain"/>
    <property type="match status" value="1"/>
</dbReference>
<evidence type="ECO:0000259" key="12">
    <source>
        <dbReference type="Pfam" id="PF01225"/>
    </source>
</evidence>
<keyword evidence="8 10" id="KW-0131">Cell cycle</keyword>
<protein>
    <recommendedName>
        <fullName evidence="10 11">UDP-N-acetylmuramoyl-tripeptide--D-alanyl-D-alanine ligase</fullName>
        <ecNumber evidence="10 11">6.3.2.10</ecNumber>
    </recommendedName>
    <alternativeName>
        <fullName evidence="10">D-alanyl-D-alanine-adding enzyme</fullName>
    </alternativeName>
</protein>
<keyword evidence="6 10" id="KW-0133">Cell shape</keyword>
<dbReference type="Gene3D" id="3.40.1190.10">
    <property type="entry name" value="Mur-like, catalytic domain"/>
    <property type="match status" value="1"/>
</dbReference>
<dbReference type="Gene3D" id="3.40.1390.10">
    <property type="entry name" value="MurE/MurF, N-terminal domain"/>
    <property type="match status" value="1"/>
</dbReference>
<evidence type="ECO:0000256" key="4">
    <source>
        <dbReference type="ARBA" id="ARBA00022741"/>
    </source>
</evidence>
<evidence type="ECO:0000313" key="15">
    <source>
        <dbReference type="EMBL" id="HEC05604.1"/>
    </source>
</evidence>
<dbReference type="AlphaFoldDB" id="A0A831RTL1"/>
<dbReference type="PANTHER" id="PTHR43024">
    <property type="entry name" value="UDP-N-ACETYLMURAMOYL-TRIPEPTIDE--D-ALANYL-D-ALANINE LIGASE"/>
    <property type="match status" value="1"/>
</dbReference>
<dbReference type="GO" id="GO:0071555">
    <property type="term" value="P:cell wall organization"/>
    <property type="evidence" value="ECO:0007669"/>
    <property type="project" value="UniProtKB-KW"/>
</dbReference>
<reference evidence="15" key="1">
    <citation type="journal article" date="2020" name="mSystems">
        <title>Genome- and Community-Level Interaction Insights into Carbon Utilization and Element Cycling Functions of Hydrothermarchaeota in Hydrothermal Sediment.</title>
        <authorList>
            <person name="Zhou Z."/>
            <person name="Liu Y."/>
            <person name="Xu W."/>
            <person name="Pan J."/>
            <person name="Luo Z.H."/>
            <person name="Li M."/>
        </authorList>
    </citation>
    <scope>NUCLEOTIDE SEQUENCE [LARGE SCALE GENOMIC DNA]</scope>
    <source>
        <strain evidence="15">HyVt-458</strain>
    </source>
</reference>
<evidence type="ECO:0000256" key="3">
    <source>
        <dbReference type="ARBA" id="ARBA00022618"/>
    </source>
</evidence>
<dbReference type="Gene3D" id="3.90.190.20">
    <property type="entry name" value="Mur ligase, C-terminal domain"/>
    <property type="match status" value="1"/>
</dbReference>
<dbReference type="InterPro" id="IPR005863">
    <property type="entry name" value="UDP-N-AcMur_synth"/>
</dbReference>
<dbReference type="InterPro" id="IPR035911">
    <property type="entry name" value="MurE/MurF_N"/>
</dbReference>
<keyword evidence="2 10" id="KW-0436">Ligase</keyword>
<keyword evidence="4 10" id="KW-0547">Nucleotide-binding</keyword>
<feature type="domain" description="Mur ligase C-terminal" evidence="13">
    <location>
        <begin position="320"/>
        <end position="438"/>
    </location>
</feature>
<proteinExistence type="inferred from homology"/>
<comment type="pathway">
    <text evidence="10 11">Cell wall biogenesis; peptidoglycan biosynthesis.</text>
</comment>
<dbReference type="SUPFAM" id="SSF63418">
    <property type="entry name" value="MurE/MurF N-terminal domain"/>
    <property type="match status" value="1"/>
</dbReference>
<dbReference type="EMBL" id="DRLF01000080">
    <property type="protein sequence ID" value="HEC05604.1"/>
    <property type="molecule type" value="Genomic_DNA"/>
</dbReference>
<feature type="domain" description="Mur ligase N-terminal catalytic" evidence="12">
    <location>
        <begin position="24"/>
        <end position="71"/>
    </location>
</feature>
<dbReference type="InterPro" id="IPR051046">
    <property type="entry name" value="MurCDEF_CellWall_CoF430Synth"/>
</dbReference>
<evidence type="ECO:0000259" key="14">
    <source>
        <dbReference type="Pfam" id="PF08245"/>
    </source>
</evidence>
<comment type="function">
    <text evidence="10 11">Involved in cell wall formation. Catalyzes the final step in the synthesis of UDP-N-acetylmuramoyl-pentapeptide, the precursor of murein.</text>
</comment>
<keyword evidence="1 10" id="KW-0963">Cytoplasm</keyword>
<sequence length="456" mass="48466">MIAFHLSELAAELHGELAGQDVQISSVSTDTRSLGEGDLYVALSGPRFDGHDFLEAAARQGAAAAMISRHCDVDLPLLQVADTRIGLGQMAAAWRRRSRARVVGVTGSNGKTTVKEMLAAILSRRGKTLATRGNLNNDIGLPLTLCRLQEEGFAVVEMGANHPGEISYLSRIARPDVAVLNNAGRAHLEGFGDLRGVALAKAEILEGLSDEGVFVFNADDTHADLWRQLAASHRCLGFGVSADADIRSPEASPDLVWDEQGFHTAFTVQTPSGDLQIHMRLAGEHNRMNALAAIAAAQVLGAGKEDIEQGLASLQPVSGRLCLLTGQKADWIIDDSYNANPDSVTMAMDVLRQAPGRRVLVLGDLGELGEEAARLHAELGEMAAGSNIDLLFTCGSLSEKTSEAFGAGARHFADQDLLIECLLEDLRSGDVVLIKGSRAAAMDRTVEALCAEMPSC</sequence>
<comment type="similarity">
    <text evidence="10">Belongs to the MurCDEF family. MurF subfamily.</text>
</comment>
<keyword evidence="5 10" id="KW-0067">ATP-binding</keyword>
<dbReference type="EC" id="6.3.2.10" evidence="10 11"/>
<dbReference type="GO" id="GO:0005737">
    <property type="term" value="C:cytoplasm"/>
    <property type="evidence" value="ECO:0007669"/>
    <property type="project" value="UniProtKB-SubCell"/>
</dbReference>
<dbReference type="InterPro" id="IPR036565">
    <property type="entry name" value="Mur-like_cat_sf"/>
</dbReference>
<dbReference type="NCBIfam" id="TIGR01143">
    <property type="entry name" value="murF"/>
    <property type="match status" value="1"/>
</dbReference>
<name>A0A831RTL1_9GAMM</name>
<evidence type="ECO:0000256" key="5">
    <source>
        <dbReference type="ARBA" id="ARBA00022840"/>
    </source>
</evidence>